<dbReference type="InterPro" id="IPR039022">
    <property type="entry name" value="KaiB-like"/>
</dbReference>
<dbReference type="CDD" id="cd02978">
    <property type="entry name" value="KaiB_like"/>
    <property type="match status" value="1"/>
</dbReference>
<keyword evidence="3" id="KW-1185">Reference proteome</keyword>
<organism evidence="2 3">
    <name type="scientific">Methanoculleus taiwanensis</name>
    <dbReference type="NCBI Taxonomy" id="1550565"/>
    <lineage>
        <taxon>Archaea</taxon>
        <taxon>Methanobacteriati</taxon>
        <taxon>Methanobacteriota</taxon>
        <taxon>Stenosarchaea group</taxon>
        <taxon>Methanomicrobia</taxon>
        <taxon>Methanomicrobiales</taxon>
        <taxon>Methanomicrobiaceae</taxon>
        <taxon>Methanoculleus</taxon>
    </lineage>
</organism>
<protein>
    <recommendedName>
        <fullName evidence="1">KaiB domain-containing protein</fullName>
    </recommendedName>
</protein>
<dbReference type="Gene3D" id="3.40.30.10">
    <property type="entry name" value="Glutaredoxin"/>
    <property type="match status" value="1"/>
</dbReference>
<evidence type="ECO:0000259" key="1">
    <source>
        <dbReference type="SMART" id="SM01248"/>
    </source>
</evidence>
<accession>A0A498H223</accession>
<dbReference type="RefSeq" id="WP_128693869.1">
    <property type="nucleotide sequence ID" value="NZ_LHQS01000002.1"/>
</dbReference>
<sequence length="118" mass="13645">MTNEKKITGQDPRSTTERFELALERTDARYVLRLYITGMTPRSREAIENIKEICETHLSGRYDLEVIDIYQQPERAEEAQVFAAPTLIKELPLPLRKLIGDMSNRDRVLIGLGIQEKK</sequence>
<dbReference type="AlphaFoldDB" id="A0A498H223"/>
<dbReference type="OrthoDB" id="116469at2157"/>
<evidence type="ECO:0000313" key="2">
    <source>
        <dbReference type="EMBL" id="RXE56130.1"/>
    </source>
</evidence>
<dbReference type="SMART" id="SM01248">
    <property type="entry name" value="KaiB"/>
    <property type="match status" value="1"/>
</dbReference>
<dbReference type="Proteomes" id="UP000290932">
    <property type="component" value="Unassembled WGS sequence"/>
</dbReference>
<reference evidence="2 3" key="1">
    <citation type="journal article" date="2015" name="Int. J. Syst. Evol. Microbiol.">
        <title>Methanoculleus taiwanensis sp. nov., a methanogen isolated from deep marine sediment at the deformation front area near Taiwan.</title>
        <authorList>
            <person name="Weng C.Y."/>
            <person name="Chen S.C."/>
            <person name="Lai M.C."/>
            <person name="Wu S.Y."/>
            <person name="Lin S."/>
            <person name="Yang T.F."/>
            <person name="Chen P.C."/>
        </authorList>
    </citation>
    <scope>NUCLEOTIDE SEQUENCE [LARGE SCALE GENOMIC DNA]</scope>
    <source>
        <strain evidence="2 3">CYW4</strain>
    </source>
</reference>
<dbReference type="SUPFAM" id="SSF52833">
    <property type="entry name" value="Thioredoxin-like"/>
    <property type="match status" value="1"/>
</dbReference>
<dbReference type="GO" id="GO:0048511">
    <property type="term" value="P:rhythmic process"/>
    <property type="evidence" value="ECO:0007669"/>
    <property type="project" value="InterPro"/>
</dbReference>
<dbReference type="Pfam" id="PF07689">
    <property type="entry name" value="KaiB"/>
    <property type="match status" value="1"/>
</dbReference>
<dbReference type="PANTHER" id="PTHR41709">
    <property type="entry name" value="KAIB-LIKE PROTEIN 1"/>
    <property type="match status" value="1"/>
</dbReference>
<comment type="caution">
    <text evidence="2">The sequence shown here is derived from an EMBL/GenBank/DDBJ whole genome shotgun (WGS) entry which is preliminary data.</text>
</comment>
<dbReference type="InterPro" id="IPR036249">
    <property type="entry name" value="Thioredoxin-like_sf"/>
</dbReference>
<dbReference type="EMBL" id="LHQS01000002">
    <property type="protein sequence ID" value="RXE56130.1"/>
    <property type="molecule type" value="Genomic_DNA"/>
</dbReference>
<name>A0A498H223_9EURY</name>
<dbReference type="PANTHER" id="PTHR41709:SF2">
    <property type="entry name" value="CIRCADIAN CLOCK PROTEIN KAIB2"/>
    <property type="match status" value="1"/>
</dbReference>
<gene>
    <name evidence="2" type="ORF">ABH15_08150</name>
</gene>
<proteinExistence type="predicted"/>
<evidence type="ECO:0000313" key="3">
    <source>
        <dbReference type="Proteomes" id="UP000290932"/>
    </source>
</evidence>
<feature type="domain" description="KaiB" evidence="1">
    <location>
        <begin position="33"/>
        <end position="114"/>
    </location>
</feature>
<dbReference type="InterPro" id="IPR011649">
    <property type="entry name" value="KaiB_domain"/>
</dbReference>